<dbReference type="PROSITE" id="PS50157">
    <property type="entry name" value="ZINC_FINGER_C2H2_2"/>
    <property type="match status" value="2"/>
</dbReference>
<feature type="region of interest" description="Disordered" evidence="8">
    <location>
        <begin position="271"/>
        <end position="306"/>
    </location>
</feature>
<gene>
    <name evidence="10" type="ORF">C6P46_003999</name>
</gene>
<feature type="compositionally biased region" description="Polar residues" evidence="8">
    <location>
        <begin position="414"/>
        <end position="425"/>
    </location>
</feature>
<name>A0A9P6W3D8_RHOMI</name>
<evidence type="ECO:0000256" key="5">
    <source>
        <dbReference type="ARBA" id="ARBA00022833"/>
    </source>
</evidence>
<feature type="region of interest" description="Disordered" evidence="8">
    <location>
        <begin position="326"/>
        <end position="431"/>
    </location>
</feature>
<dbReference type="GO" id="GO:0000981">
    <property type="term" value="F:DNA-binding transcription factor activity, RNA polymerase II-specific"/>
    <property type="evidence" value="ECO:0007669"/>
    <property type="project" value="TreeGrafter"/>
</dbReference>
<feature type="region of interest" description="Disordered" evidence="8">
    <location>
        <begin position="574"/>
        <end position="594"/>
    </location>
</feature>
<feature type="domain" description="C2H2-type" evidence="9">
    <location>
        <begin position="455"/>
        <end position="482"/>
    </location>
</feature>
<feature type="region of interest" description="Disordered" evidence="8">
    <location>
        <begin position="1"/>
        <end position="210"/>
    </location>
</feature>
<evidence type="ECO:0000313" key="11">
    <source>
        <dbReference type="Proteomes" id="UP000777482"/>
    </source>
</evidence>
<dbReference type="Proteomes" id="UP000777482">
    <property type="component" value="Unassembled WGS sequence"/>
</dbReference>
<dbReference type="GO" id="GO:0008270">
    <property type="term" value="F:zinc ion binding"/>
    <property type="evidence" value="ECO:0007669"/>
    <property type="project" value="UniProtKB-KW"/>
</dbReference>
<dbReference type="Pfam" id="PF00096">
    <property type="entry name" value="zf-C2H2"/>
    <property type="match status" value="2"/>
</dbReference>
<keyword evidence="4 7" id="KW-0863">Zinc-finger</keyword>
<keyword evidence="6" id="KW-0539">Nucleus</keyword>
<dbReference type="OrthoDB" id="2529239at2759"/>
<evidence type="ECO:0000256" key="3">
    <source>
        <dbReference type="ARBA" id="ARBA00022737"/>
    </source>
</evidence>
<feature type="compositionally biased region" description="Low complexity" evidence="8">
    <location>
        <begin position="356"/>
        <end position="383"/>
    </location>
</feature>
<keyword evidence="11" id="KW-1185">Reference proteome</keyword>
<evidence type="ECO:0000256" key="2">
    <source>
        <dbReference type="ARBA" id="ARBA00022723"/>
    </source>
</evidence>
<feature type="compositionally biased region" description="Low complexity" evidence="8">
    <location>
        <begin position="115"/>
        <end position="127"/>
    </location>
</feature>
<evidence type="ECO:0000313" key="10">
    <source>
        <dbReference type="EMBL" id="KAG0661402.1"/>
    </source>
</evidence>
<dbReference type="PANTHER" id="PTHR23235:SF142">
    <property type="entry name" value="ZINC FINGER PROTEIN 384"/>
    <property type="match status" value="1"/>
</dbReference>
<feature type="compositionally biased region" description="Polar residues" evidence="8">
    <location>
        <begin position="24"/>
        <end position="33"/>
    </location>
</feature>
<dbReference type="AlphaFoldDB" id="A0A9P6W3D8"/>
<dbReference type="FunFam" id="3.30.160.60:FF:000145">
    <property type="entry name" value="Zinc finger protein 574"/>
    <property type="match status" value="1"/>
</dbReference>
<sequence>MDGSSLARGAVEGSAEVLRHDAGSASTRTTRLPSISALLHQSGEPYTFADSASSSPRLDPERSSVSSSGRPGSHSNNPGYPMPPLSGNGNDGFAPMFAFGAASQSPPAGAHWVVSPSSPSSRRSSTSFALPNGNALHPLPSGLSHNNDGRPRSASTPFVSYPYGSGHTRPAGFALSSERGSSGPEAKGVQPGGDGRWSPPIPEDFSRPRSVSIPTNVEQASYRTHRTGSSSFAKLPSMSEYGQELPHPPVSVRHGSHPAFAGHGSAVPRLAYLGPSDSPSALSSATTDEDELPLPNGYPFKDPAYRPVHPSAAMGMRQVPHLQTTNLGSALPLPPPPMMPASLPPGLAHIGPGSPPTSESSAPSPMSAPSPAVAASPRSQARPSSKRGRLSLTSNEDPDALPIPPPTNPKETMVSPTDGTPSENGRYTCPHCPKRFARPSSLRIHMHSHTGEKPFTCNLCDRAFSVQSNLRRHLKIHRGPANGNDTLAPKVTTHPVAPQLEIPAAGPGDGEGEAASATSDSTGPSSAVSLSSAVSSETNASRSSLDSLPTPIDAPRAPIAVLAAMGGQKPAIFDEREEDAIMASPVELEPPTLA</sequence>
<organism evidence="10 11">
    <name type="scientific">Rhodotorula mucilaginosa</name>
    <name type="common">Yeast</name>
    <name type="synonym">Rhodotorula rubra</name>
    <dbReference type="NCBI Taxonomy" id="5537"/>
    <lineage>
        <taxon>Eukaryota</taxon>
        <taxon>Fungi</taxon>
        <taxon>Dikarya</taxon>
        <taxon>Basidiomycota</taxon>
        <taxon>Pucciniomycotina</taxon>
        <taxon>Microbotryomycetes</taxon>
        <taxon>Sporidiobolales</taxon>
        <taxon>Sporidiobolaceae</taxon>
        <taxon>Rhodotorula</taxon>
    </lineage>
</organism>
<dbReference type="PANTHER" id="PTHR23235">
    <property type="entry name" value="KRUEPPEL-LIKE TRANSCRIPTION FACTOR"/>
    <property type="match status" value="1"/>
</dbReference>
<evidence type="ECO:0000259" key="9">
    <source>
        <dbReference type="PROSITE" id="PS50157"/>
    </source>
</evidence>
<dbReference type="SMART" id="SM00355">
    <property type="entry name" value="ZnF_C2H2"/>
    <property type="match status" value="2"/>
</dbReference>
<dbReference type="InterPro" id="IPR036236">
    <property type="entry name" value="Znf_C2H2_sf"/>
</dbReference>
<feature type="compositionally biased region" description="Polar residues" evidence="8">
    <location>
        <begin position="277"/>
        <end position="286"/>
    </location>
</feature>
<dbReference type="PROSITE" id="PS00028">
    <property type="entry name" value="ZINC_FINGER_C2H2_1"/>
    <property type="match status" value="2"/>
</dbReference>
<evidence type="ECO:0000256" key="4">
    <source>
        <dbReference type="ARBA" id="ARBA00022771"/>
    </source>
</evidence>
<dbReference type="FunFam" id="3.30.160.60:FF:000358">
    <property type="entry name" value="zinc finger protein 24"/>
    <property type="match status" value="1"/>
</dbReference>
<feature type="region of interest" description="Disordered" evidence="8">
    <location>
        <begin position="500"/>
        <end position="553"/>
    </location>
</feature>
<evidence type="ECO:0000256" key="7">
    <source>
        <dbReference type="PROSITE-ProRule" id="PRU00042"/>
    </source>
</evidence>
<feature type="domain" description="C2H2-type" evidence="9">
    <location>
        <begin position="427"/>
        <end position="454"/>
    </location>
</feature>
<accession>A0A9P6W3D8</accession>
<evidence type="ECO:0000256" key="6">
    <source>
        <dbReference type="ARBA" id="ARBA00023242"/>
    </source>
</evidence>
<dbReference type="InterPro" id="IPR013087">
    <property type="entry name" value="Znf_C2H2_type"/>
</dbReference>
<keyword evidence="5" id="KW-0862">Zinc</keyword>
<dbReference type="Gene3D" id="3.30.160.60">
    <property type="entry name" value="Classic Zinc Finger"/>
    <property type="match status" value="2"/>
</dbReference>
<evidence type="ECO:0000256" key="1">
    <source>
        <dbReference type="ARBA" id="ARBA00004123"/>
    </source>
</evidence>
<reference evidence="10 11" key="1">
    <citation type="submission" date="2020-11" db="EMBL/GenBank/DDBJ databases">
        <title>Kefir isolates.</title>
        <authorList>
            <person name="Marcisauskas S."/>
            <person name="Kim Y."/>
            <person name="Blasche S."/>
        </authorList>
    </citation>
    <scope>NUCLEOTIDE SEQUENCE [LARGE SCALE GENOMIC DNA]</scope>
    <source>
        <strain evidence="10 11">KR</strain>
    </source>
</reference>
<feature type="compositionally biased region" description="Low complexity" evidence="8">
    <location>
        <begin position="63"/>
        <end position="78"/>
    </location>
</feature>
<dbReference type="GO" id="GO:0000978">
    <property type="term" value="F:RNA polymerase II cis-regulatory region sequence-specific DNA binding"/>
    <property type="evidence" value="ECO:0007669"/>
    <property type="project" value="TreeGrafter"/>
</dbReference>
<feature type="compositionally biased region" description="Pro residues" evidence="8">
    <location>
        <begin position="332"/>
        <end position="343"/>
    </location>
</feature>
<comment type="subcellular location">
    <subcellularLocation>
        <location evidence="1">Nucleus</location>
    </subcellularLocation>
</comment>
<keyword evidence="2" id="KW-0479">Metal-binding</keyword>
<dbReference type="EMBL" id="PUHQ01000035">
    <property type="protein sequence ID" value="KAG0661402.1"/>
    <property type="molecule type" value="Genomic_DNA"/>
</dbReference>
<comment type="caution">
    <text evidence="10">The sequence shown here is derived from an EMBL/GenBank/DDBJ whole genome shotgun (WGS) entry which is preliminary data.</text>
</comment>
<dbReference type="GO" id="GO:0005634">
    <property type="term" value="C:nucleus"/>
    <property type="evidence" value="ECO:0007669"/>
    <property type="project" value="UniProtKB-SubCell"/>
</dbReference>
<keyword evidence="3" id="KW-0677">Repeat</keyword>
<protein>
    <recommendedName>
        <fullName evidence="9">C2H2-type domain-containing protein</fullName>
    </recommendedName>
</protein>
<feature type="compositionally biased region" description="Low complexity" evidence="8">
    <location>
        <begin position="521"/>
        <end position="544"/>
    </location>
</feature>
<proteinExistence type="predicted"/>
<dbReference type="SUPFAM" id="SSF57667">
    <property type="entry name" value="beta-beta-alpha zinc fingers"/>
    <property type="match status" value="1"/>
</dbReference>
<evidence type="ECO:0000256" key="8">
    <source>
        <dbReference type="SAM" id="MobiDB-lite"/>
    </source>
</evidence>